<dbReference type="Pfam" id="PF06612">
    <property type="entry name" value="DUF1146"/>
    <property type="match status" value="1"/>
</dbReference>
<keyword evidence="3" id="KW-1185">Reference proteome</keyword>
<evidence type="ECO:0000313" key="2">
    <source>
        <dbReference type="EMBL" id="KRK48230.1"/>
    </source>
</evidence>
<dbReference type="AlphaFoldDB" id="A0A0R1HNZ7"/>
<accession>A0A0R1HNZ7</accession>
<dbReference type="InterPro" id="IPR009526">
    <property type="entry name" value="DUF1146"/>
</dbReference>
<reference evidence="2 3" key="1">
    <citation type="journal article" date="2015" name="Genome Announc.">
        <title>Expanding the biotechnology potential of lactobacilli through comparative genomics of 213 strains and associated genera.</title>
        <authorList>
            <person name="Sun Z."/>
            <person name="Harris H.M."/>
            <person name="McCann A."/>
            <person name="Guo C."/>
            <person name="Argimon S."/>
            <person name="Zhang W."/>
            <person name="Yang X."/>
            <person name="Jeffery I.B."/>
            <person name="Cooney J.C."/>
            <person name="Kagawa T.F."/>
            <person name="Liu W."/>
            <person name="Song Y."/>
            <person name="Salvetti E."/>
            <person name="Wrobel A."/>
            <person name="Rasinkangas P."/>
            <person name="Parkhill J."/>
            <person name="Rea M.C."/>
            <person name="O'Sullivan O."/>
            <person name="Ritari J."/>
            <person name="Douillard F.P."/>
            <person name="Paul Ross R."/>
            <person name="Yang R."/>
            <person name="Briner A.E."/>
            <person name="Felis G.E."/>
            <person name="de Vos W.M."/>
            <person name="Barrangou R."/>
            <person name="Klaenhammer T.R."/>
            <person name="Caufield P.W."/>
            <person name="Cui Y."/>
            <person name="Zhang H."/>
            <person name="O'Toole P.W."/>
        </authorList>
    </citation>
    <scope>NUCLEOTIDE SEQUENCE [LARGE SCALE GENOMIC DNA]</scope>
    <source>
        <strain evidence="2 3">JCM 15530</strain>
    </source>
</reference>
<feature type="transmembrane region" description="Helical" evidence="1">
    <location>
        <begin position="6"/>
        <end position="24"/>
    </location>
</feature>
<dbReference type="OrthoDB" id="1651016at2"/>
<dbReference type="RefSeq" id="WP_055679678.1">
    <property type="nucleotide sequence ID" value="NZ_BBFK01000010.1"/>
</dbReference>
<feature type="transmembrane region" description="Helical" evidence="1">
    <location>
        <begin position="44"/>
        <end position="65"/>
    </location>
</feature>
<dbReference type="Proteomes" id="UP000050911">
    <property type="component" value="Unassembled WGS sequence"/>
</dbReference>
<dbReference type="NCBIfam" id="TIGR02327">
    <property type="entry name" value="int_mem_ywzB"/>
    <property type="match status" value="1"/>
</dbReference>
<proteinExistence type="predicted"/>
<keyword evidence="1" id="KW-1133">Transmembrane helix</keyword>
<comment type="caution">
    <text evidence="2">The sequence shown here is derived from an EMBL/GenBank/DDBJ whole genome shotgun (WGS) entry which is preliminary data.</text>
</comment>
<evidence type="ECO:0008006" key="4">
    <source>
        <dbReference type="Google" id="ProtNLM"/>
    </source>
</evidence>
<dbReference type="STRING" id="1302272.FC96_GL001969"/>
<name>A0A0R1HNZ7_9LACO</name>
<dbReference type="PATRIC" id="fig|1302272.5.peg.2009"/>
<dbReference type="EMBL" id="AZCX01000004">
    <property type="protein sequence ID" value="KRK48230.1"/>
    <property type="molecule type" value="Genomic_DNA"/>
</dbReference>
<protein>
    <recommendedName>
        <fullName evidence="4">DUF1146 domain-containing protein</fullName>
    </recommendedName>
</protein>
<evidence type="ECO:0000256" key="1">
    <source>
        <dbReference type="SAM" id="Phobius"/>
    </source>
</evidence>
<organism evidence="2 3">
    <name type="scientific">Secundilactobacillus kimchicus JCM 15530</name>
    <dbReference type="NCBI Taxonomy" id="1302272"/>
    <lineage>
        <taxon>Bacteria</taxon>
        <taxon>Bacillati</taxon>
        <taxon>Bacillota</taxon>
        <taxon>Bacilli</taxon>
        <taxon>Lactobacillales</taxon>
        <taxon>Lactobacillaceae</taxon>
        <taxon>Secundilactobacillus</taxon>
    </lineage>
</organism>
<gene>
    <name evidence="2" type="ORF">FC96_GL001969</name>
</gene>
<keyword evidence="1" id="KW-0812">Transmembrane</keyword>
<evidence type="ECO:0000313" key="3">
    <source>
        <dbReference type="Proteomes" id="UP000050911"/>
    </source>
</evidence>
<keyword evidence="1" id="KW-0472">Membrane</keyword>
<sequence length="76" mass="9060">MKTIGITAMLQLVTEFLFIFLAFWSIQKLHIENLMRLYPTQARLLIVLLSVTIGFSCSEFLWRFYDNVRNLTFLIR</sequence>